<evidence type="ECO:0000256" key="6">
    <source>
        <dbReference type="ARBA" id="ARBA00022777"/>
    </source>
</evidence>
<keyword evidence="4" id="KW-0808">Transferase</keyword>
<dbReference type="GO" id="GO:0005524">
    <property type="term" value="F:ATP binding"/>
    <property type="evidence" value="ECO:0007669"/>
    <property type="project" value="UniProtKB-KW"/>
</dbReference>
<evidence type="ECO:0000256" key="5">
    <source>
        <dbReference type="ARBA" id="ARBA00022741"/>
    </source>
</evidence>
<evidence type="ECO:0000313" key="9">
    <source>
        <dbReference type="EMBL" id="ASE38298.1"/>
    </source>
</evidence>
<dbReference type="Gene3D" id="3.30.450.20">
    <property type="entry name" value="PAS domain"/>
    <property type="match status" value="1"/>
</dbReference>
<keyword evidence="3" id="KW-0597">Phosphoprotein</keyword>
<dbReference type="Pfam" id="PF07536">
    <property type="entry name" value="HWE_HK"/>
    <property type="match status" value="1"/>
</dbReference>
<dbReference type="InterPro" id="IPR036890">
    <property type="entry name" value="HATPase_C_sf"/>
</dbReference>
<accession>A0A1Z3U4V0</accession>
<evidence type="ECO:0000256" key="7">
    <source>
        <dbReference type="ARBA" id="ARBA00022840"/>
    </source>
</evidence>
<dbReference type="Proteomes" id="UP000197050">
    <property type="component" value="Chromosome"/>
</dbReference>
<dbReference type="PANTHER" id="PTHR41523">
    <property type="entry name" value="TWO-COMPONENT SYSTEM SENSOR PROTEIN"/>
    <property type="match status" value="1"/>
</dbReference>
<dbReference type="EMBL" id="CP022048">
    <property type="protein sequence ID" value="ASE38298.1"/>
    <property type="molecule type" value="Genomic_DNA"/>
</dbReference>
<dbReference type="EC" id="2.7.13.3" evidence="2"/>
<protein>
    <recommendedName>
        <fullName evidence="2">histidine kinase</fullName>
        <ecNumber evidence="2">2.7.13.3</ecNumber>
    </recommendedName>
</protein>
<keyword evidence="7" id="KW-0067">ATP-binding</keyword>
<dbReference type="Gene3D" id="3.30.565.10">
    <property type="entry name" value="Histidine kinase-like ATPase, C-terminal domain"/>
    <property type="match status" value="1"/>
</dbReference>
<feature type="domain" description="Signal transduction histidine kinase HWE region" evidence="8">
    <location>
        <begin position="174"/>
        <end position="251"/>
    </location>
</feature>
<dbReference type="GeneID" id="34014554"/>
<proteinExistence type="predicted"/>
<dbReference type="SMART" id="SM00911">
    <property type="entry name" value="HWE_HK"/>
    <property type="match status" value="1"/>
</dbReference>
<evidence type="ECO:0000256" key="3">
    <source>
        <dbReference type="ARBA" id="ARBA00022553"/>
    </source>
</evidence>
<organism evidence="9 10">
    <name type="scientific">Brevundimonas vesicularis</name>
    <name type="common">Pseudomonas vesicularis</name>
    <dbReference type="NCBI Taxonomy" id="41276"/>
    <lineage>
        <taxon>Bacteria</taxon>
        <taxon>Pseudomonadati</taxon>
        <taxon>Pseudomonadota</taxon>
        <taxon>Alphaproteobacteria</taxon>
        <taxon>Caulobacterales</taxon>
        <taxon>Caulobacteraceae</taxon>
        <taxon>Brevundimonas</taxon>
    </lineage>
</organism>
<dbReference type="InterPro" id="IPR013656">
    <property type="entry name" value="PAS_4"/>
</dbReference>
<dbReference type="GO" id="GO:0004673">
    <property type="term" value="F:protein histidine kinase activity"/>
    <property type="evidence" value="ECO:0007669"/>
    <property type="project" value="UniProtKB-EC"/>
</dbReference>
<dbReference type="PANTHER" id="PTHR41523:SF7">
    <property type="entry name" value="HISTIDINE KINASE"/>
    <property type="match status" value="1"/>
</dbReference>
<dbReference type="InterPro" id="IPR011102">
    <property type="entry name" value="Sig_transdc_His_kinase_HWE"/>
</dbReference>
<evidence type="ECO:0000259" key="8">
    <source>
        <dbReference type="SMART" id="SM00911"/>
    </source>
</evidence>
<name>A0A1Z3U4V0_BREVE</name>
<reference evidence="10" key="1">
    <citation type="submission" date="2017-06" db="EMBL/GenBank/DDBJ databases">
        <title>FDA dAtabase for Regulatory Grade micrObial Sequences (FDA-ARGOS): Supporting development and validation of Infectious Disease Dx tests.</title>
        <authorList>
            <person name="Minogue T."/>
            <person name="Wolcott M."/>
            <person name="Wasieloski L."/>
            <person name="Aguilar W."/>
            <person name="Moore D."/>
            <person name="Tallon L."/>
            <person name="Sadzewicz L."/>
            <person name="Sengamalay N."/>
            <person name="Ott S."/>
            <person name="Godinez A."/>
            <person name="Nagaraj S."/>
            <person name="Nadendla S."/>
            <person name="Geyer C."/>
            <person name="Sichtig H."/>
        </authorList>
    </citation>
    <scope>NUCLEOTIDE SEQUENCE [LARGE SCALE GENOMIC DNA]</scope>
    <source>
        <strain evidence="10">FDAARGOS_289</strain>
    </source>
</reference>
<evidence type="ECO:0000256" key="2">
    <source>
        <dbReference type="ARBA" id="ARBA00012438"/>
    </source>
</evidence>
<gene>
    <name evidence="9" type="ORF">CEP68_01550</name>
</gene>
<evidence type="ECO:0000313" key="10">
    <source>
        <dbReference type="Proteomes" id="UP000197050"/>
    </source>
</evidence>
<evidence type="ECO:0000256" key="4">
    <source>
        <dbReference type="ARBA" id="ARBA00022679"/>
    </source>
</evidence>
<evidence type="ECO:0000256" key="1">
    <source>
        <dbReference type="ARBA" id="ARBA00000085"/>
    </source>
</evidence>
<comment type="catalytic activity">
    <reaction evidence="1">
        <text>ATP + protein L-histidine = ADP + protein N-phospho-L-histidine.</text>
        <dbReference type="EC" id="2.7.13.3"/>
    </reaction>
</comment>
<dbReference type="SUPFAM" id="SSF55785">
    <property type="entry name" value="PYP-like sensor domain (PAS domain)"/>
    <property type="match status" value="1"/>
</dbReference>
<dbReference type="Pfam" id="PF08448">
    <property type="entry name" value="PAS_4"/>
    <property type="match status" value="1"/>
</dbReference>
<keyword evidence="5" id="KW-0547">Nucleotide-binding</keyword>
<dbReference type="AlphaFoldDB" id="A0A1Z3U4V0"/>
<dbReference type="InterPro" id="IPR035965">
    <property type="entry name" value="PAS-like_dom_sf"/>
</dbReference>
<dbReference type="SUPFAM" id="SSF55874">
    <property type="entry name" value="ATPase domain of HSP90 chaperone/DNA topoisomerase II/histidine kinase"/>
    <property type="match status" value="1"/>
</dbReference>
<keyword evidence="6 9" id="KW-0418">Kinase</keyword>
<sequence length="355" mass="38596">MLGLHSSIARRMPSSTGAAPMPALIDAFDWATTPLGPKRDWSPALSITYEMMMGMGFAASVMWGPERTLLYNGAYIPLLGQKHPNALGRPLDQVWHEVWDDLRPLTERALAGETVFLEDLPLTMVRNGYSEDTCWVLSYSPVRDGDAIVGILNIAIETTERVRGEQHRQMLVDECGHRVKNTLALVQAVARSTLSGVDRDVLERFDERLNAIAKTQQTLDEKAWNGGDLGEIVRDAVGNLVRRPVSISGPSVHLSPRVAQTVALIIHELTTNAFKHGALAKPGGRVSVDWRFDEGELVLTWIEGGGAPAHPPLKTGFGVKLLARGLLGCGGADLRYGVEGFSATFTAPASRLTDS</sequence>
<dbReference type="KEGG" id="bvc:CEP68_01550"/>
<dbReference type="RefSeq" id="WP_084375327.1">
    <property type="nucleotide sequence ID" value="NZ_CP022048.2"/>
</dbReference>